<keyword evidence="1" id="KW-0472">Membrane</keyword>
<keyword evidence="1" id="KW-1133">Transmembrane helix</keyword>
<name>D2A0H9_TRICA</name>
<dbReference type="InParanoid" id="D2A0H9"/>
<dbReference type="OrthoDB" id="6712639at2759"/>
<evidence type="ECO:0008006" key="4">
    <source>
        <dbReference type="Google" id="ProtNLM"/>
    </source>
</evidence>
<dbReference type="SUPFAM" id="SSF50494">
    <property type="entry name" value="Trypsin-like serine proteases"/>
    <property type="match status" value="1"/>
</dbReference>
<organism evidence="2 3">
    <name type="scientific">Tribolium castaneum</name>
    <name type="common">Red flour beetle</name>
    <dbReference type="NCBI Taxonomy" id="7070"/>
    <lineage>
        <taxon>Eukaryota</taxon>
        <taxon>Metazoa</taxon>
        <taxon>Ecdysozoa</taxon>
        <taxon>Arthropoda</taxon>
        <taxon>Hexapoda</taxon>
        <taxon>Insecta</taxon>
        <taxon>Pterygota</taxon>
        <taxon>Neoptera</taxon>
        <taxon>Endopterygota</taxon>
        <taxon>Coleoptera</taxon>
        <taxon>Polyphaga</taxon>
        <taxon>Cucujiformia</taxon>
        <taxon>Tenebrionidae</taxon>
        <taxon>Tenebrionidae incertae sedis</taxon>
        <taxon>Tribolium</taxon>
    </lineage>
</organism>
<dbReference type="Gene3D" id="2.40.10.10">
    <property type="entry name" value="Trypsin-like serine proteases"/>
    <property type="match status" value="2"/>
</dbReference>
<accession>D2A0H9</accession>
<proteinExistence type="predicted"/>
<keyword evidence="3" id="KW-1185">Reference proteome</keyword>
<dbReference type="PhylomeDB" id="D2A0H9"/>
<keyword evidence="1" id="KW-0812">Transmembrane</keyword>
<dbReference type="EMBL" id="KQ971338">
    <property type="protein sequence ID" value="EFA02508.1"/>
    <property type="molecule type" value="Genomic_DNA"/>
</dbReference>
<feature type="transmembrane region" description="Helical" evidence="1">
    <location>
        <begin position="6"/>
        <end position="32"/>
    </location>
</feature>
<sequence length="318" mass="35890">MVLGTGDFILLVVTIIFVVADIILGLCVTFALPNHAKRPGWFSADGKARTFKEATNICPCLEKVFPEGSKAPIKFHKVKHIKLEKRSAPEDLITQQAQEYPFLVSLSIPAYSDDPSEKLFACNGLIQDANWLATTQTCVRDKSEWFNLTVRSGSFFWSRGGVEHSVIDVRENADDGLVLLKVTPPFSGNLLPLPPIKHFYGGNWTYAVSLGWDDNMYQKHLTSRFKYKSFEVQKWTSKSCDSRVSNICNMKERSEISSKPLLTSCHQILGMKTVKNNDFGLTDMRNSNDESTENRESKCFPIYEDTCGSIDREVCQSY</sequence>
<evidence type="ECO:0000313" key="3">
    <source>
        <dbReference type="Proteomes" id="UP000007266"/>
    </source>
</evidence>
<protein>
    <recommendedName>
        <fullName evidence="4">Peptidase S1 domain-containing protein</fullName>
    </recommendedName>
</protein>
<reference evidence="2 3" key="2">
    <citation type="journal article" date="2010" name="Nucleic Acids Res.">
        <title>BeetleBase in 2010: revisions to provide comprehensive genomic information for Tribolium castaneum.</title>
        <authorList>
            <person name="Kim H.S."/>
            <person name="Murphy T."/>
            <person name="Xia J."/>
            <person name="Caragea D."/>
            <person name="Park Y."/>
            <person name="Beeman R.W."/>
            <person name="Lorenzen M.D."/>
            <person name="Butcher S."/>
            <person name="Manak J.R."/>
            <person name="Brown S.J."/>
        </authorList>
    </citation>
    <scope>GENOME REANNOTATION</scope>
    <source>
        <strain evidence="2 3">Georgia GA2</strain>
    </source>
</reference>
<dbReference type="AlphaFoldDB" id="D2A0H9"/>
<dbReference type="InterPro" id="IPR009003">
    <property type="entry name" value="Peptidase_S1_PA"/>
</dbReference>
<reference evidence="2 3" key="1">
    <citation type="journal article" date="2008" name="Nature">
        <title>The genome of the model beetle and pest Tribolium castaneum.</title>
        <authorList>
            <consortium name="Tribolium Genome Sequencing Consortium"/>
            <person name="Richards S."/>
            <person name="Gibbs R.A."/>
            <person name="Weinstock G.M."/>
            <person name="Brown S.J."/>
            <person name="Denell R."/>
            <person name="Beeman R.W."/>
            <person name="Gibbs R."/>
            <person name="Beeman R.W."/>
            <person name="Brown S.J."/>
            <person name="Bucher G."/>
            <person name="Friedrich M."/>
            <person name="Grimmelikhuijzen C.J."/>
            <person name="Klingler M."/>
            <person name="Lorenzen M."/>
            <person name="Richards S."/>
            <person name="Roth S."/>
            <person name="Schroder R."/>
            <person name="Tautz D."/>
            <person name="Zdobnov E.M."/>
            <person name="Muzny D."/>
            <person name="Gibbs R.A."/>
            <person name="Weinstock G.M."/>
            <person name="Attaway T."/>
            <person name="Bell S."/>
            <person name="Buhay C.J."/>
            <person name="Chandrabose M.N."/>
            <person name="Chavez D."/>
            <person name="Clerk-Blankenburg K.P."/>
            <person name="Cree A."/>
            <person name="Dao M."/>
            <person name="Davis C."/>
            <person name="Chacko J."/>
            <person name="Dinh H."/>
            <person name="Dugan-Rocha S."/>
            <person name="Fowler G."/>
            <person name="Garner T.T."/>
            <person name="Garnes J."/>
            <person name="Gnirke A."/>
            <person name="Hawes A."/>
            <person name="Hernandez J."/>
            <person name="Hines S."/>
            <person name="Holder M."/>
            <person name="Hume J."/>
            <person name="Jhangiani S.N."/>
            <person name="Joshi V."/>
            <person name="Khan Z.M."/>
            <person name="Jackson L."/>
            <person name="Kovar C."/>
            <person name="Kowis A."/>
            <person name="Lee S."/>
            <person name="Lewis L.R."/>
            <person name="Margolis J."/>
            <person name="Morgan M."/>
            <person name="Nazareth L.V."/>
            <person name="Nguyen N."/>
            <person name="Okwuonu G."/>
            <person name="Parker D."/>
            <person name="Richards S."/>
            <person name="Ruiz S.J."/>
            <person name="Santibanez J."/>
            <person name="Savard J."/>
            <person name="Scherer S.E."/>
            <person name="Schneider B."/>
            <person name="Sodergren E."/>
            <person name="Tautz D."/>
            <person name="Vattahil S."/>
            <person name="Villasana D."/>
            <person name="White C.S."/>
            <person name="Wright R."/>
            <person name="Park Y."/>
            <person name="Beeman R.W."/>
            <person name="Lord J."/>
            <person name="Oppert B."/>
            <person name="Lorenzen M."/>
            <person name="Brown S."/>
            <person name="Wang L."/>
            <person name="Savard J."/>
            <person name="Tautz D."/>
            <person name="Richards S."/>
            <person name="Weinstock G."/>
            <person name="Gibbs R.A."/>
            <person name="Liu Y."/>
            <person name="Worley K."/>
            <person name="Weinstock G."/>
            <person name="Elsik C.G."/>
            <person name="Reese J.T."/>
            <person name="Elhaik E."/>
            <person name="Landan G."/>
            <person name="Graur D."/>
            <person name="Arensburger P."/>
            <person name="Atkinson P."/>
            <person name="Beeman R.W."/>
            <person name="Beidler J."/>
            <person name="Brown S.J."/>
            <person name="Demuth J.P."/>
            <person name="Drury D.W."/>
            <person name="Du Y.Z."/>
            <person name="Fujiwara H."/>
            <person name="Lorenzen M."/>
            <person name="Maselli V."/>
            <person name="Osanai M."/>
            <person name="Park Y."/>
            <person name="Robertson H.M."/>
            <person name="Tu Z."/>
            <person name="Wang J.J."/>
            <person name="Wang S."/>
            <person name="Richards S."/>
            <person name="Song H."/>
            <person name="Zhang L."/>
            <person name="Sodergren E."/>
            <person name="Werner D."/>
            <person name="Stanke M."/>
            <person name="Morgenstern B."/>
            <person name="Solovyev V."/>
            <person name="Kosarev P."/>
            <person name="Brown G."/>
            <person name="Chen H.C."/>
            <person name="Ermolaeva O."/>
            <person name="Hlavina W."/>
            <person name="Kapustin Y."/>
            <person name="Kiryutin B."/>
            <person name="Kitts P."/>
            <person name="Maglott D."/>
            <person name="Pruitt K."/>
            <person name="Sapojnikov V."/>
            <person name="Souvorov A."/>
            <person name="Mackey A.J."/>
            <person name="Waterhouse R.M."/>
            <person name="Wyder S."/>
            <person name="Zdobnov E.M."/>
            <person name="Zdobnov E.M."/>
            <person name="Wyder S."/>
            <person name="Kriventseva E.V."/>
            <person name="Kadowaki T."/>
            <person name="Bork P."/>
            <person name="Aranda M."/>
            <person name="Bao R."/>
            <person name="Beermann A."/>
            <person name="Berns N."/>
            <person name="Bolognesi R."/>
            <person name="Bonneton F."/>
            <person name="Bopp D."/>
            <person name="Brown S.J."/>
            <person name="Bucher G."/>
            <person name="Butts T."/>
            <person name="Chaumot A."/>
            <person name="Denell R.E."/>
            <person name="Ferrier D.E."/>
            <person name="Friedrich M."/>
            <person name="Gordon C.M."/>
            <person name="Jindra M."/>
            <person name="Klingler M."/>
            <person name="Lan Q."/>
            <person name="Lattorff H.M."/>
            <person name="Laudet V."/>
            <person name="von Levetsow C."/>
            <person name="Liu Z."/>
            <person name="Lutz R."/>
            <person name="Lynch J.A."/>
            <person name="da Fonseca R.N."/>
            <person name="Posnien N."/>
            <person name="Reuter R."/>
            <person name="Roth S."/>
            <person name="Savard J."/>
            <person name="Schinko J.B."/>
            <person name="Schmitt C."/>
            <person name="Schoppmeier M."/>
            <person name="Schroder R."/>
            <person name="Shippy T.D."/>
            <person name="Simonnet F."/>
            <person name="Marques-Souza H."/>
            <person name="Tautz D."/>
            <person name="Tomoyasu Y."/>
            <person name="Trauner J."/>
            <person name="Van der Zee M."/>
            <person name="Vervoort M."/>
            <person name="Wittkopp N."/>
            <person name="Wimmer E.A."/>
            <person name="Yang X."/>
            <person name="Jones A.K."/>
            <person name="Sattelle D.B."/>
            <person name="Ebert P.R."/>
            <person name="Nelson D."/>
            <person name="Scott J.G."/>
            <person name="Beeman R.W."/>
            <person name="Muthukrishnan S."/>
            <person name="Kramer K.J."/>
            <person name="Arakane Y."/>
            <person name="Beeman R.W."/>
            <person name="Zhu Q."/>
            <person name="Hogenkamp D."/>
            <person name="Dixit R."/>
            <person name="Oppert B."/>
            <person name="Jiang H."/>
            <person name="Zou Z."/>
            <person name="Marshall J."/>
            <person name="Elpidina E."/>
            <person name="Vinokurov K."/>
            <person name="Oppert C."/>
            <person name="Zou Z."/>
            <person name="Evans J."/>
            <person name="Lu Z."/>
            <person name="Zhao P."/>
            <person name="Sumathipala N."/>
            <person name="Altincicek B."/>
            <person name="Vilcinskas A."/>
            <person name="Williams M."/>
            <person name="Hultmark D."/>
            <person name="Hetru C."/>
            <person name="Jiang H."/>
            <person name="Grimmelikhuijzen C.J."/>
            <person name="Hauser F."/>
            <person name="Cazzamali G."/>
            <person name="Williamson M."/>
            <person name="Park Y."/>
            <person name="Li B."/>
            <person name="Tanaka Y."/>
            <person name="Predel R."/>
            <person name="Neupert S."/>
            <person name="Schachtner J."/>
            <person name="Verleyen P."/>
            <person name="Raible F."/>
            <person name="Bork P."/>
            <person name="Friedrich M."/>
            <person name="Walden K.K."/>
            <person name="Robertson H.M."/>
            <person name="Angeli S."/>
            <person name="Foret S."/>
            <person name="Bucher G."/>
            <person name="Schuetz S."/>
            <person name="Maleszka R."/>
            <person name="Wimmer E.A."/>
            <person name="Beeman R.W."/>
            <person name="Lorenzen M."/>
            <person name="Tomoyasu Y."/>
            <person name="Miller S.C."/>
            <person name="Grossmann D."/>
            <person name="Bucher G."/>
        </authorList>
    </citation>
    <scope>NUCLEOTIDE SEQUENCE [LARGE SCALE GENOMIC DNA]</scope>
    <source>
        <strain evidence="2 3">Georgia GA2</strain>
    </source>
</reference>
<dbReference type="Proteomes" id="UP000007266">
    <property type="component" value="Linkage group 4"/>
</dbReference>
<dbReference type="InterPro" id="IPR043504">
    <property type="entry name" value="Peptidase_S1_PA_chymotrypsin"/>
</dbReference>
<evidence type="ECO:0000313" key="2">
    <source>
        <dbReference type="EMBL" id="EFA02508.1"/>
    </source>
</evidence>
<evidence type="ECO:0000256" key="1">
    <source>
        <dbReference type="SAM" id="Phobius"/>
    </source>
</evidence>
<gene>
    <name evidence="2" type="primary">AUGUSTUS-3.0.2_08211</name>
    <name evidence="2" type="ORF">TcasGA2_TC008211</name>
</gene>
<dbReference type="KEGG" id="tca:107397838"/>
<dbReference type="HOGENOM" id="CLU_875308_0_0_1"/>